<dbReference type="InterPro" id="IPR051815">
    <property type="entry name" value="Molybdate_resp_trans_reg"/>
</dbReference>
<evidence type="ECO:0000259" key="4">
    <source>
        <dbReference type="PROSITE" id="PS51866"/>
    </source>
</evidence>
<dbReference type="InterPro" id="IPR013762">
    <property type="entry name" value="Integrase-like_cat_sf"/>
</dbReference>
<name>E5Y3P8_BILW3</name>
<dbReference type="SUPFAM" id="SSF50331">
    <property type="entry name" value="MOP-like"/>
    <property type="match status" value="2"/>
</dbReference>
<dbReference type="PROSITE" id="PS51866">
    <property type="entry name" value="MOP"/>
    <property type="match status" value="2"/>
</dbReference>
<dbReference type="EMBL" id="ADCP02000001">
    <property type="protein sequence ID" value="EFV45389.1"/>
    <property type="molecule type" value="Genomic_DNA"/>
</dbReference>
<sequence length="380" mass="42482">MQEEITRLVQGLDDSALRFIEACVRHERETRNAPQVPPPSMPHPGGQFTVPENVRHLTSEQLDAVSKAFLDWYKASVSTTQGRSRGRLWLVFLLIRYGALRLGEVLSIDDRTDLDFARSVVSVRGQNFRELQFPEAIMTEIRQVLESPLMFGLRGEVLHLDQGYVRRIFYERAKDVDLPKELLSPRVIRHSRGIELLRGDVPLKIVQQFLGQQSPTLTASYLHFSREDARKIVHSHIRREAMKKTSARNAFTGTINRIKRGDLLVEVEILTSTGLQVVSIITAESADNLELREGINTTATIKAPWVIISTGDAPTSARNHFSGKVQSVQLGEIEAEVLVTLDEGTTVCAVITSQSARVLKLEPGKPVSVLFKAFAVVLGM</sequence>
<dbReference type="Pfam" id="PF03459">
    <property type="entry name" value="TOBE"/>
    <property type="match status" value="2"/>
</dbReference>
<keyword evidence="7" id="KW-1185">Reference proteome</keyword>
<dbReference type="NCBIfam" id="TIGR00638">
    <property type="entry name" value="Mop"/>
    <property type="match status" value="2"/>
</dbReference>
<dbReference type="CDD" id="cd00397">
    <property type="entry name" value="DNA_BRE_C"/>
    <property type="match status" value="1"/>
</dbReference>
<dbReference type="PROSITE" id="PS51898">
    <property type="entry name" value="TYR_RECOMBINASE"/>
    <property type="match status" value="1"/>
</dbReference>
<dbReference type="STRING" id="563192.HMPREF0179_00809"/>
<dbReference type="InterPro" id="IPR004606">
    <property type="entry name" value="Mop_domain"/>
</dbReference>
<dbReference type="InterPro" id="IPR002104">
    <property type="entry name" value="Integrase_catalytic"/>
</dbReference>
<dbReference type="InterPro" id="IPR011010">
    <property type="entry name" value="DNA_brk_join_enz"/>
</dbReference>
<feature type="domain" description="Mop" evidence="4">
    <location>
        <begin position="244"/>
        <end position="310"/>
    </location>
</feature>
<reference evidence="6 7" key="1">
    <citation type="submission" date="2010-10" db="EMBL/GenBank/DDBJ databases">
        <authorList>
            <consortium name="The Broad Institute Genome Sequencing Platform"/>
            <person name="Ward D."/>
            <person name="Earl A."/>
            <person name="Feldgarden M."/>
            <person name="Young S.K."/>
            <person name="Gargeya S."/>
            <person name="Zeng Q."/>
            <person name="Alvarado L."/>
            <person name="Berlin A."/>
            <person name="Bochicchio J."/>
            <person name="Chapman S.B."/>
            <person name="Chen Z."/>
            <person name="Freedman E."/>
            <person name="Gellesch M."/>
            <person name="Goldberg J."/>
            <person name="Griggs A."/>
            <person name="Gujja S."/>
            <person name="Heilman E."/>
            <person name="Heiman D."/>
            <person name="Howarth C."/>
            <person name="Mehta T."/>
            <person name="Neiman D."/>
            <person name="Pearson M."/>
            <person name="Roberts A."/>
            <person name="Saif S."/>
            <person name="Shea T."/>
            <person name="Shenoy N."/>
            <person name="Sisk P."/>
            <person name="Stolte C."/>
            <person name="Sykes S."/>
            <person name="White J."/>
            <person name="Yandava C."/>
            <person name="Allen-Vercoe E."/>
            <person name="Sibley C."/>
            <person name="Ambrose C.E."/>
            <person name="Strauss J."/>
            <person name="Daigneault M."/>
            <person name="Haas B."/>
            <person name="Nusbaum C."/>
            <person name="Birren B."/>
        </authorList>
    </citation>
    <scope>NUCLEOTIDE SEQUENCE [LARGE SCALE GENOMIC DNA]</scope>
    <source>
        <strain evidence="6 7">3_1_6</strain>
    </source>
</reference>
<dbReference type="HOGENOM" id="CLU_048862_0_0_7"/>
<dbReference type="PANTHER" id="PTHR30432">
    <property type="entry name" value="TRANSCRIPTIONAL REGULATOR MODE"/>
    <property type="match status" value="1"/>
</dbReference>
<evidence type="ECO:0000259" key="5">
    <source>
        <dbReference type="PROSITE" id="PS51898"/>
    </source>
</evidence>
<dbReference type="InterPro" id="IPR008995">
    <property type="entry name" value="Mo/tungstate-bd_C_term_dom"/>
</dbReference>
<dbReference type="GeneID" id="78085944"/>
<keyword evidence="1 3" id="KW-0500">Molybdenum</keyword>
<protein>
    <submittedName>
        <fullName evidence="6">Molybdenum-pterin binding domain-containing protein</fullName>
    </submittedName>
</protein>
<dbReference type="Pfam" id="PF00589">
    <property type="entry name" value="Phage_integrase"/>
    <property type="match status" value="1"/>
</dbReference>
<dbReference type="GO" id="GO:0015074">
    <property type="term" value="P:DNA integration"/>
    <property type="evidence" value="ECO:0007669"/>
    <property type="project" value="InterPro"/>
</dbReference>
<dbReference type="PANTHER" id="PTHR30432:SF1">
    <property type="entry name" value="DNA-BINDING TRANSCRIPTIONAL DUAL REGULATOR MODE"/>
    <property type="match status" value="1"/>
</dbReference>
<dbReference type="InterPro" id="IPR005116">
    <property type="entry name" value="Transp-assoc_OB_typ1"/>
</dbReference>
<feature type="domain" description="Mop" evidence="4">
    <location>
        <begin position="314"/>
        <end position="380"/>
    </location>
</feature>
<dbReference type="RefSeq" id="WP_005025271.1">
    <property type="nucleotide sequence ID" value="NZ_KE150238.1"/>
</dbReference>
<dbReference type="GO" id="GO:0003677">
    <property type="term" value="F:DNA binding"/>
    <property type="evidence" value="ECO:0007669"/>
    <property type="project" value="InterPro"/>
</dbReference>
<feature type="domain" description="Tyr recombinase" evidence="5">
    <location>
        <begin position="52"/>
        <end position="234"/>
    </location>
</feature>
<keyword evidence="2" id="KW-0233">DNA recombination</keyword>
<dbReference type="GO" id="GO:0006310">
    <property type="term" value="P:DNA recombination"/>
    <property type="evidence" value="ECO:0007669"/>
    <property type="project" value="UniProtKB-KW"/>
</dbReference>
<evidence type="ECO:0000256" key="1">
    <source>
        <dbReference type="ARBA" id="ARBA00022505"/>
    </source>
</evidence>
<dbReference type="eggNOG" id="COG0582">
    <property type="taxonomic scope" value="Bacteria"/>
</dbReference>
<dbReference type="Gene3D" id="2.40.50.100">
    <property type="match status" value="2"/>
</dbReference>
<dbReference type="Proteomes" id="UP000006034">
    <property type="component" value="Unassembled WGS sequence"/>
</dbReference>
<gene>
    <name evidence="6" type="ORF">HMPREF0179_00809</name>
</gene>
<evidence type="ECO:0000313" key="7">
    <source>
        <dbReference type="Proteomes" id="UP000006034"/>
    </source>
</evidence>
<proteinExistence type="predicted"/>
<dbReference type="SUPFAM" id="SSF56349">
    <property type="entry name" value="DNA breaking-rejoining enzymes"/>
    <property type="match status" value="1"/>
</dbReference>
<evidence type="ECO:0000313" key="6">
    <source>
        <dbReference type="EMBL" id="EFV45389.1"/>
    </source>
</evidence>
<evidence type="ECO:0000256" key="3">
    <source>
        <dbReference type="PROSITE-ProRule" id="PRU01213"/>
    </source>
</evidence>
<dbReference type="GO" id="GO:0015689">
    <property type="term" value="P:molybdate ion transport"/>
    <property type="evidence" value="ECO:0007669"/>
    <property type="project" value="InterPro"/>
</dbReference>
<evidence type="ECO:0000256" key="2">
    <source>
        <dbReference type="ARBA" id="ARBA00023172"/>
    </source>
</evidence>
<dbReference type="Gene3D" id="1.10.443.10">
    <property type="entry name" value="Intergrase catalytic core"/>
    <property type="match status" value="1"/>
</dbReference>
<dbReference type="OrthoDB" id="9814406at2"/>
<dbReference type="eggNOG" id="COG3585">
    <property type="taxonomic scope" value="Bacteria"/>
</dbReference>
<reference evidence="6 7" key="2">
    <citation type="submission" date="2013-04" db="EMBL/GenBank/DDBJ databases">
        <title>The Genome Sequence of Bilophila wadsworthia 3_1_6.</title>
        <authorList>
            <consortium name="The Broad Institute Genomics Platform"/>
            <person name="Earl A."/>
            <person name="Ward D."/>
            <person name="Feldgarden M."/>
            <person name="Gevers D."/>
            <person name="Sibley C."/>
            <person name="Strauss J."/>
            <person name="Allen-Vercoe E."/>
            <person name="Walker B."/>
            <person name="Young S."/>
            <person name="Zeng Q."/>
            <person name="Gargeya S."/>
            <person name="Fitzgerald M."/>
            <person name="Haas B."/>
            <person name="Abouelleil A."/>
            <person name="Allen A.W."/>
            <person name="Alvarado L."/>
            <person name="Arachchi H.M."/>
            <person name="Berlin A.M."/>
            <person name="Chapman S.B."/>
            <person name="Gainer-Dewar J."/>
            <person name="Goldberg J."/>
            <person name="Griggs A."/>
            <person name="Gujja S."/>
            <person name="Hansen M."/>
            <person name="Howarth C."/>
            <person name="Imamovic A."/>
            <person name="Ireland A."/>
            <person name="Larimer J."/>
            <person name="McCowan C."/>
            <person name="Murphy C."/>
            <person name="Pearson M."/>
            <person name="Poon T.W."/>
            <person name="Priest M."/>
            <person name="Roberts A."/>
            <person name="Saif S."/>
            <person name="Shea T."/>
            <person name="Sisk P."/>
            <person name="Sykes S."/>
            <person name="Wortman J."/>
            <person name="Nusbaum C."/>
            <person name="Birren B."/>
        </authorList>
    </citation>
    <scope>NUCLEOTIDE SEQUENCE [LARGE SCALE GENOMIC DNA]</scope>
    <source>
        <strain evidence="6 7">3_1_6</strain>
    </source>
</reference>
<accession>E5Y3P8</accession>
<dbReference type="AlphaFoldDB" id="E5Y3P8"/>
<organism evidence="6 7">
    <name type="scientific">Bilophila wadsworthia (strain 3_1_6)</name>
    <dbReference type="NCBI Taxonomy" id="563192"/>
    <lineage>
        <taxon>Bacteria</taxon>
        <taxon>Pseudomonadati</taxon>
        <taxon>Thermodesulfobacteriota</taxon>
        <taxon>Desulfovibrionia</taxon>
        <taxon>Desulfovibrionales</taxon>
        <taxon>Desulfovibrionaceae</taxon>
        <taxon>Bilophila</taxon>
    </lineage>
</organism>
<comment type="caution">
    <text evidence="6">The sequence shown here is derived from an EMBL/GenBank/DDBJ whole genome shotgun (WGS) entry which is preliminary data.</text>
</comment>